<dbReference type="Proteomes" id="UP001623558">
    <property type="component" value="Unassembled WGS sequence"/>
</dbReference>
<feature type="transmembrane region" description="Helical" evidence="1">
    <location>
        <begin position="35"/>
        <end position="59"/>
    </location>
</feature>
<feature type="transmembrane region" description="Helical" evidence="1">
    <location>
        <begin position="71"/>
        <end position="92"/>
    </location>
</feature>
<proteinExistence type="predicted"/>
<evidence type="ECO:0008006" key="4">
    <source>
        <dbReference type="Google" id="ProtNLM"/>
    </source>
</evidence>
<dbReference type="EMBL" id="JBEWZH010000001">
    <property type="protein sequence ID" value="MFL0160852.1"/>
    <property type="molecule type" value="Genomic_DNA"/>
</dbReference>
<gene>
    <name evidence="2" type="ORF">U0R11_00460</name>
</gene>
<evidence type="ECO:0000313" key="2">
    <source>
        <dbReference type="EMBL" id="MFL0160852.1"/>
    </source>
</evidence>
<keyword evidence="1" id="KW-0472">Membrane</keyword>
<feature type="transmembrane region" description="Helical" evidence="1">
    <location>
        <begin position="122"/>
        <end position="142"/>
    </location>
</feature>
<reference evidence="2 3" key="1">
    <citation type="submission" date="2024-07" db="EMBL/GenBank/DDBJ databases">
        <authorList>
            <person name="Pitt A."/>
            <person name="Hahn M.W."/>
        </authorList>
    </citation>
    <scope>NUCLEOTIDE SEQUENCE [LARGE SCALE GENOMIC DNA]</scope>
    <source>
        <strain evidence="2 3">1-SAACH-A3</strain>
    </source>
</reference>
<evidence type="ECO:0000313" key="3">
    <source>
        <dbReference type="Proteomes" id="UP001623558"/>
    </source>
</evidence>
<accession>A0ABW8RQ64</accession>
<organism evidence="2 3">
    <name type="scientific">Aquirufa salirivi</name>
    <dbReference type="NCBI Taxonomy" id="3104729"/>
    <lineage>
        <taxon>Bacteria</taxon>
        <taxon>Pseudomonadati</taxon>
        <taxon>Bacteroidota</taxon>
        <taxon>Cytophagia</taxon>
        <taxon>Cytophagales</taxon>
        <taxon>Flectobacillaceae</taxon>
        <taxon>Aquirufa</taxon>
    </lineage>
</organism>
<name>A0ABW8RQ64_9BACT</name>
<protein>
    <recommendedName>
        <fullName evidence="4">Yip1 domain-containing protein</fullName>
    </recommendedName>
</protein>
<comment type="caution">
    <text evidence="2">The sequence shown here is derived from an EMBL/GenBank/DDBJ whole genome shotgun (WGS) entry which is preliminary data.</text>
</comment>
<keyword evidence="3" id="KW-1185">Reference proteome</keyword>
<sequence>MTDEIYKGYLLNQYSENTVLQILEKINWIKSYIDFIVPFLLLLKIFCVYMIIQIGLYLYDIKVGIKQVLRAIIWSEYVFLISPIITLLWFLIFKKNYGIYDVKYFPPFSLLEVFQPEILEEGIIYILQSINLFEIAYVIILSKKISQACKLDFDEGLKIISSSYIPFFLLWLVIVAFMLLIIA</sequence>
<keyword evidence="1" id="KW-1133">Transmembrane helix</keyword>
<feature type="transmembrane region" description="Helical" evidence="1">
    <location>
        <begin position="163"/>
        <end position="182"/>
    </location>
</feature>
<keyword evidence="1" id="KW-0812">Transmembrane</keyword>
<evidence type="ECO:0000256" key="1">
    <source>
        <dbReference type="SAM" id="Phobius"/>
    </source>
</evidence>